<organism evidence="1 2">
    <name type="scientific">Litoribacillus peritrichatus</name>
    <dbReference type="NCBI Taxonomy" id="718191"/>
    <lineage>
        <taxon>Bacteria</taxon>
        <taxon>Pseudomonadati</taxon>
        <taxon>Pseudomonadota</taxon>
        <taxon>Gammaproteobacteria</taxon>
        <taxon>Oceanospirillales</taxon>
        <taxon>Oceanospirillaceae</taxon>
        <taxon>Litoribacillus</taxon>
    </lineage>
</organism>
<protein>
    <recommendedName>
        <fullName evidence="3">Transposase</fullName>
    </recommendedName>
</protein>
<gene>
    <name evidence="1" type="ORF">GCM10022277_19910</name>
</gene>
<evidence type="ECO:0000313" key="1">
    <source>
        <dbReference type="EMBL" id="GAA3924124.1"/>
    </source>
</evidence>
<evidence type="ECO:0000313" key="2">
    <source>
        <dbReference type="Proteomes" id="UP001501565"/>
    </source>
</evidence>
<evidence type="ECO:0008006" key="3">
    <source>
        <dbReference type="Google" id="ProtNLM"/>
    </source>
</evidence>
<dbReference type="EMBL" id="BAABBN010000007">
    <property type="protein sequence ID" value="GAA3924124.1"/>
    <property type="molecule type" value="Genomic_DNA"/>
</dbReference>
<dbReference type="Proteomes" id="UP001501565">
    <property type="component" value="Unassembled WGS sequence"/>
</dbReference>
<name>A0ABP7MMR8_9GAMM</name>
<keyword evidence="2" id="KW-1185">Reference proteome</keyword>
<sequence>MPENQAPKIQNKETVNSSCKVLMSATSFKNSTKLTMTLTGKSRSNEKLLKFIDAKLTYINKVQEKDVNAKLGPDALLVLAELYYALDRWLVLAGRNDSSVNSRRSKGVNGLFAQVVKLLSYQLETPINRLPNWLQDNFTVGMTDHGYEVDYQKKSALYYKPKDREMYRLKITNGVVYQKQWWVSKESTTWVKMNSEFTQSTGSKNTISNKHCGYALSVVGDFYSGPHLSGTTYKETGQYHSSYMGGKPVLCAGEIEVVEGKIKHLNTGSGHYGPAKGYLLNVINALTLCGVDPTSYKVNYHGCKTAYTGAKMLEKIEKEEKKVGGDDVSHHKSKIAAKYNNGVLGRLKDKMKKIEDQLAVIAHFSTSDHVDGVKKVSGSRRAICDVCRKANLDTQHQQNNYRKRNSKALQLEYEKLEKLVARIK</sequence>
<dbReference type="RefSeq" id="WP_344798110.1">
    <property type="nucleotide sequence ID" value="NZ_BAABBN010000007.1"/>
</dbReference>
<reference evidence="2" key="1">
    <citation type="journal article" date="2019" name="Int. J. Syst. Evol. Microbiol.">
        <title>The Global Catalogue of Microorganisms (GCM) 10K type strain sequencing project: providing services to taxonomists for standard genome sequencing and annotation.</title>
        <authorList>
            <consortium name="The Broad Institute Genomics Platform"/>
            <consortium name="The Broad Institute Genome Sequencing Center for Infectious Disease"/>
            <person name="Wu L."/>
            <person name="Ma J."/>
        </authorList>
    </citation>
    <scope>NUCLEOTIDE SEQUENCE [LARGE SCALE GENOMIC DNA]</scope>
    <source>
        <strain evidence="2">JCM 17551</strain>
    </source>
</reference>
<proteinExistence type="predicted"/>
<accession>A0ABP7MMR8</accession>
<comment type="caution">
    <text evidence="1">The sequence shown here is derived from an EMBL/GenBank/DDBJ whole genome shotgun (WGS) entry which is preliminary data.</text>
</comment>